<evidence type="ECO:0000256" key="5">
    <source>
        <dbReference type="ARBA" id="ARBA00022692"/>
    </source>
</evidence>
<protein>
    <recommendedName>
        <fullName evidence="11">ascorbate ferrireductase (transmembrane)</fullName>
        <ecNumber evidence="11">7.2.1.3</ecNumber>
    </recommendedName>
</protein>
<keyword evidence="5 13" id="KW-0812">Transmembrane</keyword>
<evidence type="ECO:0000256" key="13">
    <source>
        <dbReference type="SAM" id="Phobius"/>
    </source>
</evidence>
<dbReference type="PANTHER" id="PTHR10106:SF43">
    <property type="entry name" value="CYTOCHROME B561 FAMILY PROTEIN, EXPRESSED"/>
    <property type="match status" value="1"/>
</dbReference>
<feature type="transmembrane region" description="Helical" evidence="13">
    <location>
        <begin position="12"/>
        <end position="34"/>
    </location>
</feature>
<keyword evidence="6" id="KW-0479">Metal-binding</keyword>
<comment type="subcellular location">
    <subcellularLocation>
        <location evidence="2">Membrane</location>
        <topology evidence="2">Multi-pass membrane protein</topology>
    </subcellularLocation>
</comment>
<dbReference type="GO" id="GO:0016020">
    <property type="term" value="C:membrane"/>
    <property type="evidence" value="ECO:0007669"/>
    <property type="project" value="UniProtKB-SubCell"/>
</dbReference>
<dbReference type="PANTHER" id="PTHR10106">
    <property type="entry name" value="CYTOCHROME B561-RELATED"/>
    <property type="match status" value="1"/>
</dbReference>
<keyword evidence="4" id="KW-0349">Heme</keyword>
<gene>
    <name evidence="16" type="primary">LOC111018308</name>
</gene>
<proteinExistence type="predicted"/>
<evidence type="ECO:0000256" key="8">
    <source>
        <dbReference type="ARBA" id="ARBA00022989"/>
    </source>
</evidence>
<keyword evidence="3" id="KW-0813">Transport</keyword>
<evidence type="ECO:0000313" key="15">
    <source>
        <dbReference type="Proteomes" id="UP000504603"/>
    </source>
</evidence>
<evidence type="ECO:0000256" key="1">
    <source>
        <dbReference type="ARBA" id="ARBA00001970"/>
    </source>
</evidence>
<feature type="transmembrane region" description="Helical" evidence="13">
    <location>
        <begin position="158"/>
        <end position="181"/>
    </location>
</feature>
<evidence type="ECO:0000256" key="6">
    <source>
        <dbReference type="ARBA" id="ARBA00022723"/>
    </source>
</evidence>
<comment type="cofactor">
    <cofactor evidence="1">
        <name>heme b</name>
        <dbReference type="ChEBI" id="CHEBI:60344"/>
    </cofactor>
</comment>
<dbReference type="InterPro" id="IPR006593">
    <property type="entry name" value="Cyt_b561/ferric_Rdtase_TM"/>
</dbReference>
<dbReference type="CDD" id="cd08766">
    <property type="entry name" value="Cyt_b561_ACYB-1_like"/>
    <property type="match status" value="1"/>
</dbReference>
<feature type="domain" description="Cytochrome b561" evidence="14">
    <location>
        <begin position="18"/>
        <end position="217"/>
    </location>
</feature>
<keyword evidence="15" id="KW-1185">Reference proteome</keyword>
<evidence type="ECO:0000256" key="2">
    <source>
        <dbReference type="ARBA" id="ARBA00004141"/>
    </source>
</evidence>
<keyword evidence="8 13" id="KW-1133">Transmembrane helix</keyword>
<organism evidence="15 16">
    <name type="scientific">Momordica charantia</name>
    <name type="common">Bitter gourd</name>
    <name type="synonym">Balsam pear</name>
    <dbReference type="NCBI Taxonomy" id="3673"/>
    <lineage>
        <taxon>Eukaryota</taxon>
        <taxon>Viridiplantae</taxon>
        <taxon>Streptophyta</taxon>
        <taxon>Embryophyta</taxon>
        <taxon>Tracheophyta</taxon>
        <taxon>Spermatophyta</taxon>
        <taxon>Magnoliopsida</taxon>
        <taxon>eudicotyledons</taxon>
        <taxon>Gunneridae</taxon>
        <taxon>Pentapetalae</taxon>
        <taxon>rosids</taxon>
        <taxon>fabids</taxon>
        <taxon>Cucurbitales</taxon>
        <taxon>Cucurbitaceae</taxon>
        <taxon>Momordiceae</taxon>
        <taxon>Momordica</taxon>
    </lineage>
</organism>
<evidence type="ECO:0000256" key="4">
    <source>
        <dbReference type="ARBA" id="ARBA00022617"/>
    </source>
</evidence>
<feature type="transmembrane region" description="Helical" evidence="13">
    <location>
        <begin position="86"/>
        <end position="109"/>
    </location>
</feature>
<feature type="transmembrane region" description="Helical" evidence="13">
    <location>
        <begin position="121"/>
        <end position="146"/>
    </location>
</feature>
<evidence type="ECO:0000256" key="11">
    <source>
        <dbReference type="ARBA" id="ARBA00024225"/>
    </source>
</evidence>
<dbReference type="SMART" id="SM00665">
    <property type="entry name" value="B561"/>
    <property type="match status" value="1"/>
</dbReference>
<evidence type="ECO:0000256" key="10">
    <source>
        <dbReference type="ARBA" id="ARBA00023136"/>
    </source>
</evidence>
<evidence type="ECO:0000256" key="9">
    <source>
        <dbReference type="ARBA" id="ARBA00023004"/>
    </source>
</evidence>
<dbReference type="GO" id="GO:0140571">
    <property type="term" value="F:transmembrane ascorbate ferrireductase activity"/>
    <property type="evidence" value="ECO:0007669"/>
    <property type="project" value="UniProtKB-EC"/>
</dbReference>
<sequence>MASKRGKFQILARPVTILGHVVAMAVAALILAWILHFREGVALKSANKLKILNLHVVLMVVGFILFGGEAIMAYKSLPGKKYYRKLVHLVLHITALACGIFGVCLAFKFHHDTHLSDLLSLHSWFGLITISLYALQWVFGFFAYFFPGAESRRRASIMPWHIYFGIFIFLMAICTAELGLLQRFNTLILGHSQEGLIVNFTGLLLLLYAATVVLTVILPPLY</sequence>
<dbReference type="InterPro" id="IPR043205">
    <property type="entry name" value="CYB561/CYBRD1-like"/>
</dbReference>
<dbReference type="Pfam" id="PF03188">
    <property type="entry name" value="Cytochrom_B561"/>
    <property type="match status" value="1"/>
</dbReference>
<dbReference type="AlphaFoldDB" id="A0A6J1DA84"/>
<dbReference type="EC" id="7.2.1.3" evidence="11"/>
<evidence type="ECO:0000313" key="16">
    <source>
        <dbReference type="RefSeq" id="XP_022150036.1"/>
    </source>
</evidence>
<dbReference type="OrthoDB" id="907479at2759"/>
<comment type="catalytic activity">
    <reaction evidence="12">
        <text>Fe(3+)(out) + L-ascorbate(in) = monodehydro-L-ascorbate radical(in) + Fe(2+)(out) + H(+)</text>
        <dbReference type="Rhea" id="RHEA:30403"/>
        <dbReference type="ChEBI" id="CHEBI:15378"/>
        <dbReference type="ChEBI" id="CHEBI:29033"/>
        <dbReference type="ChEBI" id="CHEBI:29034"/>
        <dbReference type="ChEBI" id="CHEBI:38290"/>
        <dbReference type="ChEBI" id="CHEBI:59513"/>
        <dbReference type="EC" id="7.2.1.3"/>
    </reaction>
</comment>
<keyword evidence="9" id="KW-0408">Iron</keyword>
<dbReference type="FunFam" id="1.20.120.1770:FF:000001">
    <property type="entry name" value="Cytochrome b reductase 1"/>
    <property type="match status" value="1"/>
</dbReference>
<keyword evidence="7" id="KW-0249">Electron transport</keyword>
<evidence type="ECO:0000256" key="7">
    <source>
        <dbReference type="ARBA" id="ARBA00022982"/>
    </source>
</evidence>
<dbReference type="Proteomes" id="UP000504603">
    <property type="component" value="Unplaced"/>
</dbReference>
<accession>A0A6J1DA84</accession>
<dbReference type="GO" id="GO:0046872">
    <property type="term" value="F:metal ion binding"/>
    <property type="evidence" value="ECO:0007669"/>
    <property type="project" value="UniProtKB-KW"/>
</dbReference>
<dbReference type="GeneID" id="111018308"/>
<dbReference type="KEGG" id="mcha:111018308"/>
<evidence type="ECO:0000259" key="14">
    <source>
        <dbReference type="PROSITE" id="PS50939"/>
    </source>
</evidence>
<feature type="transmembrane region" description="Helical" evidence="13">
    <location>
        <begin position="54"/>
        <end position="74"/>
    </location>
</feature>
<evidence type="ECO:0000256" key="3">
    <source>
        <dbReference type="ARBA" id="ARBA00022448"/>
    </source>
</evidence>
<feature type="transmembrane region" description="Helical" evidence="13">
    <location>
        <begin position="196"/>
        <end position="218"/>
    </location>
</feature>
<reference evidence="16" key="1">
    <citation type="submission" date="2025-08" db="UniProtKB">
        <authorList>
            <consortium name="RefSeq"/>
        </authorList>
    </citation>
    <scope>IDENTIFICATION</scope>
    <source>
        <strain evidence="16">OHB3-1</strain>
    </source>
</reference>
<dbReference type="Gene3D" id="1.20.120.1770">
    <property type="match status" value="1"/>
</dbReference>
<keyword evidence="10 13" id="KW-0472">Membrane</keyword>
<dbReference type="RefSeq" id="XP_022150036.1">
    <property type="nucleotide sequence ID" value="XM_022294344.1"/>
</dbReference>
<evidence type="ECO:0000256" key="12">
    <source>
        <dbReference type="ARBA" id="ARBA00051575"/>
    </source>
</evidence>
<name>A0A6J1DA84_MOMCH</name>
<dbReference type="PROSITE" id="PS50939">
    <property type="entry name" value="CYTOCHROME_B561"/>
    <property type="match status" value="1"/>
</dbReference>